<gene>
    <name evidence="10" type="ORF">MGL_1251</name>
</gene>
<feature type="transmembrane region" description="Helical" evidence="8">
    <location>
        <begin position="180"/>
        <end position="201"/>
    </location>
</feature>
<feature type="transmembrane region" description="Helical" evidence="8">
    <location>
        <begin position="102"/>
        <end position="125"/>
    </location>
</feature>
<dbReference type="STRING" id="425265.A8PWX5"/>
<evidence type="ECO:0000313" key="11">
    <source>
        <dbReference type="Proteomes" id="UP000008837"/>
    </source>
</evidence>
<evidence type="ECO:0000256" key="2">
    <source>
        <dbReference type="ARBA" id="ARBA00022448"/>
    </source>
</evidence>
<dbReference type="PROSITE" id="PS00218">
    <property type="entry name" value="AMINO_ACID_PERMEASE_1"/>
    <property type="match status" value="1"/>
</dbReference>
<dbReference type="InterPro" id="IPR004840">
    <property type="entry name" value="Amino_acid_permease_CS"/>
</dbReference>
<feature type="transmembrane region" description="Helical" evidence="8">
    <location>
        <begin position="394"/>
        <end position="412"/>
    </location>
</feature>
<feature type="transmembrane region" description="Helical" evidence="8">
    <location>
        <begin position="213"/>
        <end position="232"/>
    </location>
</feature>
<keyword evidence="5 8" id="KW-1133">Transmembrane helix</keyword>
<organism evidence="10 11">
    <name type="scientific">Malassezia globosa (strain ATCC MYA-4612 / CBS 7966)</name>
    <name type="common">Dandruff-associated fungus</name>
    <dbReference type="NCBI Taxonomy" id="425265"/>
    <lineage>
        <taxon>Eukaryota</taxon>
        <taxon>Fungi</taxon>
        <taxon>Dikarya</taxon>
        <taxon>Basidiomycota</taxon>
        <taxon>Ustilaginomycotina</taxon>
        <taxon>Malasseziomycetes</taxon>
        <taxon>Malasseziales</taxon>
        <taxon>Malasseziaceae</taxon>
        <taxon>Malassezia</taxon>
    </lineage>
</organism>
<evidence type="ECO:0000256" key="5">
    <source>
        <dbReference type="ARBA" id="ARBA00022989"/>
    </source>
</evidence>
<dbReference type="FunFam" id="1.20.1740.10:FF:000017">
    <property type="entry name" value="Amino acid permease"/>
    <property type="match status" value="1"/>
</dbReference>
<evidence type="ECO:0000259" key="9">
    <source>
        <dbReference type="Pfam" id="PF00324"/>
    </source>
</evidence>
<comment type="subcellular location">
    <subcellularLocation>
        <location evidence="1">Membrane</location>
        <topology evidence="1">Multi-pass membrane protein</topology>
    </subcellularLocation>
</comment>
<dbReference type="FunCoup" id="A8PWX5">
    <property type="interactions" value="243"/>
</dbReference>
<evidence type="ECO:0000256" key="6">
    <source>
        <dbReference type="ARBA" id="ARBA00023136"/>
    </source>
</evidence>
<dbReference type="InParanoid" id="A8PWX5"/>
<feature type="region of interest" description="Disordered" evidence="7">
    <location>
        <begin position="20"/>
        <end position="50"/>
    </location>
</feature>
<dbReference type="InterPro" id="IPR004841">
    <property type="entry name" value="AA-permease/SLC12A_dom"/>
</dbReference>
<comment type="caution">
    <text evidence="10">The sequence shown here is derived from an EMBL/GenBank/DDBJ whole genome shotgun (WGS) entry which is preliminary data.</text>
</comment>
<dbReference type="OMA" id="AMAFIPD"/>
<dbReference type="Gene3D" id="1.20.1740.10">
    <property type="entry name" value="Amino acid/polyamine transporter I"/>
    <property type="match status" value="1"/>
</dbReference>
<feature type="transmembrane region" description="Helical" evidence="8">
    <location>
        <begin position="424"/>
        <end position="447"/>
    </location>
</feature>
<keyword evidence="11" id="KW-1185">Reference proteome</keyword>
<evidence type="ECO:0000256" key="4">
    <source>
        <dbReference type="ARBA" id="ARBA00022970"/>
    </source>
</evidence>
<reference evidence="10 11" key="1">
    <citation type="journal article" date="2007" name="Proc. Natl. Acad. Sci. U.S.A.">
        <title>Dandruff-associated Malassezia genomes reveal convergent and divergent virulence traits shared with plant and human fungal pathogens.</title>
        <authorList>
            <person name="Xu J."/>
            <person name="Saunders C.W."/>
            <person name="Hu P."/>
            <person name="Grant R.A."/>
            <person name="Boekhout T."/>
            <person name="Kuramae E.E."/>
            <person name="Kronstad J.W."/>
            <person name="Deangelis Y.M."/>
            <person name="Reeder N.L."/>
            <person name="Johnstone K.R."/>
            <person name="Leland M."/>
            <person name="Fieno A.M."/>
            <person name="Begley W.M."/>
            <person name="Sun Y."/>
            <person name="Lacey M.P."/>
            <person name="Chaudhary T."/>
            <person name="Keough T."/>
            <person name="Chu L."/>
            <person name="Sears R."/>
            <person name="Yuan B."/>
            <person name="Dawson T.L.Jr."/>
        </authorList>
    </citation>
    <scope>NUCLEOTIDE SEQUENCE [LARGE SCALE GENOMIC DNA]</scope>
    <source>
        <strain evidence="11">ATCC MYA-4612 / CBS 7966</strain>
    </source>
</reference>
<dbReference type="AlphaFoldDB" id="A8PWX5"/>
<proteinExistence type="predicted"/>
<feature type="transmembrane region" description="Helical" evidence="8">
    <location>
        <begin position="467"/>
        <end position="488"/>
    </location>
</feature>
<dbReference type="PANTHER" id="PTHR43341:SF1">
    <property type="entry name" value="GENERAL AMINO-ACID PERMEASE GAP1"/>
    <property type="match status" value="1"/>
</dbReference>
<keyword evidence="3 8" id="KW-0812">Transmembrane</keyword>
<feature type="transmembrane region" description="Helical" evidence="8">
    <location>
        <begin position="69"/>
        <end position="90"/>
    </location>
</feature>
<name>A8PWX5_MALGO</name>
<feature type="transmembrane region" description="Helical" evidence="8">
    <location>
        <begin position="146"/>
        <end position="168"/>
    </location>
</feature>
<dbReference type="GO" id="GO:0015171">
    <property type="term" value="F:amino acid transmembrane transporter activity"/>
    <property type="evidence" value="ECO:0007669"/>
    <property type="project" value="TreeGrafter"/>
</dbReference>
<evidence type="ECO:0000313" key="10">
    <source>
        <dbReference type="EMBL" id="EDP44769.1"/>
    </source>
</evidence>
<dbReference type="OrthoDB" id="3900342at2759"/>
<keyword evidence="6 8" id="KW-0472">Membrane</keyword>
<sequence>MTLLQNWVDGFKPAITEEDYELQSENEKRHESTLSYEGENSDSVNSKDMKNIPATKRPILKKSLKSRHLAFIALGGGIGTGLFVGSGSTLAHGGPGSIIIDYTLMGFMILTVLFALGELASLYPLPGAFSAYSRRFVDPALGFAIGYNYLMQWLATFPLEFTAATIVISYWNKDESMPNGAIVAIFWVFIIILNLFGARGYAEFEFCATSLKMLTLIGFIICAAVIDCGGAPNGGYRGAGTWYNPGAFNNNFKGFCSVLTTAAFAFTGTEVLGLAAAESSNPRKFMPRACKLVMYRVIVFYALSLFMVTLLVPYDHPMLTVGKSGNNPNSSPFVLAIKSGGIRVLPDIVNAVIMLSAISVSNSAVFAASRTLHALAGQGMAPQIFTYVDRAGRPLVAAILSLLFGALAFMVYVGDDHGAEVFNWLLAISGLSILFTWASICLSHIRFRAAWVRQGRPLAGIPWQSPLGVYGSYIGLIFNVLVVIAQFYNSAFPIDEGDLTSDRRAYEFFLGMISLVVFLVFFFAYKIVKRTRIVPLEEIDLDSGLREVEPMEVLEQERAQIRSLPLGKRLLHIFF</sequence>
<evidence type="ECO:0000256" key="1">
    <source>
        <dbReference type="ARBA" id="ARBA00004141"/>
    </source>
</evidence>
<feature type="transmembrane region" description="Helical" evidence="8">
    <location>
        <begin position="293"/>
        <end position="314"/>
    </location>
</feature>
<dbReference type="Proteomes" id="UP000008837">
    <property type="component" value="Unassembled WGS sequence"/>
</dbReference>
<dbReference type="GO" id="GO:0016020">
    <property type="term" value="C:membrane"/>
    <property type="evidence" value="ECO:0007669"/>
    <property type="project" value="UniProtKB-SubCell"/>
</dbReference>
<dbReference type="GeneID" id="5856288"/>
<dbReference type="Pfam" id="PF00324">
    <property type="entry name" value="AA_permease"/>
    <property type="match status" value="1"/>
</dbReference>
<feature type="domain" description="Amino acid permease/ SLC12A" evidence="9">
    <location>
        <begin position="68"/>
        <end position="533"/>
    </location>
</feature>
<dbReference type="InterPro" id="IPR050524">
    <property type="entry name" value="APC_YAT"/>
</dbReference>
<dbReference type="EMBL" id="AAYY01000003">
    <property type="protein sequence ID" value="EDP44769.1"/>
    <property type="molecule type" value="Genomic_DNA"/>
</dbReference>
<dbReference type="RefSeq" id="XP_001731983.1">
    <property type="nucleotide sequence ID" value="XM_001731931.1"/>
</dbReference>
<accession>A8PWX5</accession>
<evidence type="ECO:0000256" key="8">
    <source>
        <dbReference type="SAM" id="Phobius"/>
    </source>
</evidence>
<dbReference type="KEGG" id="mgl:MGL_1251"/>
<keyword evidence="4" id="KW-0029">Amino-acid transport</keyword>
<feature type="transmembrane region" description="Helical" evidence="8">
    <location>
        <begin position="508"/>
        <end position="528"/>
    </location>
</feature>
<evidence type="ECO:0000256" key="3">
    <source>
        <dbReference type="ARBA" id="ARBA00022692"/>
    </source>
</evidence>
<evidence type="ECO:0000256" key="7">
    <source>
        <dbReference type="SAM" id="MobiDB-lite"/>
    </source>
</evidence>
<dbReference type="PIRSF" id="PIRSF006060">
    <property type="entry name" value="AA_transporter"/>
    <property type="match status" value="1"/>
</dbReference>
<dbReference type="VEuPathDB" id="FungiDB:MGL_1251"/>
<protein>
    <recommendedName>
        <fullName evidence="9">Amino acid permease/ SLC12A domain-containing protein</fullName>
    </recommendedName>
</protein>
<keyword evidence="2" id="KW-0813">Transport</keyword>
<dbReference type="PANTHER" id="PTHR43341">
    <property type="entry name" value="AMINO ACID PERMEASE"/>
    <property type="match status" value="1"/>
</dbReference>
<feature type="transmembrane region" description="Helical" evidence="8">
    <location>
        <begin position="252"/>
        <end position="272"/>
    </location>
</feature>